<feature type="region of interest" description="Disordered" evidence="1">
    <location>
        <begin position="567"/>
        <end position="624"/>
    </location>
</feature>
<proteinExistence type="predicted"/>
<gene>
    <name evidence="2" type="ORF">K491DRAFT_691337</name>
</gene>
<dbReference type="OrthoDB" id="3787127at2759"/>
<dbReference type="AlphaFoldDB" id="A0A6A6TCS7"/>
<keyword evidence="3" id="KW-1185">Reference proteome</keyword>
<evidence type="ECO:0000313" key="3">
    <source>
        <dbReference type="Proteomes" id="UP000799324"/>
    </source>
</evidence>
<sequence length="690" mass="74264">MSMSVISTVWTPPPRFTYAPEHEDLTLETYPQSSLPGDEETQEPSTITVEEIITLIYGIPTTITVSSVETQAPDNDVASLNATYAGVVPGMPKRIIPHPPSVETSRNLSDSTATVKSAALVPRGTYETFHSESVPQTQTSTPQTQTTFLWPTKNTHAPRHHSHFHFHTLGHRHGAYRTLQTHAFRTLPTRAAAPYSHFLTPEQMAQERDMDLNETYTTGSDALSRLGEALPYPNVAFMVFIFASIALGFAWASLVYHVNFPDVWISWVPRSRQDTKKDGGKIGRAGACTWWPWPLSILKRGKEYTKIGTKGKKAKSDKPIDKPSKYIPIPLSSTSTLSSTSSGSYESATPSATSTATPTYPSFRGHGTSVNGESGIELRSRNRKRSNRYVAPPSPGREDLHDSPTPMHSSAATALPNMTASALGIRESDEQQLPTPELPSTAPVPGAEGSSFLVRTTSVEGRSSIEHDLTPPPAPTITLHVHDHNQNTKSSCRTKPQDSFSSPENPYLPHPSSSSSLDRNINIRTSEEWLSARAAFSDGRRTPMGGGSAGSLAASANVNGNASANADYRDRYTGSSNNQGHANSLDIEAQDPHGSNSGRPSKRSSWLTFGPASSDDSARVTSYDGGNGYGNGNGNGNGNGVGYGNGNGNGWLNKVDDAVTGLVGKVARWTENADGEQGLLLPVSKGDRLE</sequence>
<name>A0A6A6TCS7_9PLEO</name>
<feature type="compositionally biased region" description="Basic and acidic residues" evidence="1">
    <location>
        <begin position="314"/>
        <end position="324"/>
    </location>
</feature>
<feature type="compositionally biased region" description="Low complexity" evidence="1">
    <location>
        <begin position="332"/>
        <end position="362"/>
    </location>
</feature>
<feature type="compositionally biased region" description="Polar residues" evidence="1">
    <location>
        <begin position="593"/>
        <end position="607"/>
    </location>
</feature>
<dbReference type="EMBL" id="MU004328">
    <property type="protein sequence ID" value="KAF2657137.1"/>
    <property type="molecule type" value="Genomic_DNA"/>
</dbReference>
<accession>A0A6A6TCS7</accession>
<feature type="compositionally biased region" description="Polar residues" evidence="1">
    <location>
        <begin position="487"/>
        <end position="504"/>
    </location>
</feature>
<reference evidence="2" key="1">
    <citation type="journal article" date="2020" name="Stud. Mycol.">
        <title>101 Dothideomycetes genomes: a test case for predicting lifestyles and emergence of pathogens.</title>
        <authorList>
            <person name="Haridas S."/>
            <person name="Albert R."/>
            <person name="Binder M."/>
            <person name="Bloem J."/>
            <person name="Labutti K."/>
            <person name="Salamov A."/>
            <person name="Andreopoulos B."/>
            <person name="Baker S."/>
            <person name="Barry K."/>
            <person name="Bills G."/>
            <person name="Bluhm B."/>
            <person name="Cannon C."/>
            <person name="Castanera R."/>
            <person name="Culley D."/>
            <person name="Daum C."/>
            <person name="Ezra D."/>
            <person name="Gonzalez J."/>
            <person name="Henrissat B."/>
            <person name="Kuo A."/>
            <person name="Liang C."/>
            <person name="Lipzen A."/>
            <person name="Lutzoni F."/>
            <person name="Magnuson J."/>
            <person name="Mondo S."/>
            <person name="Nolan M."/>
            <person name="Ohm R."/>
            <person name="Pangilinan J."/>
            <person name="Park H.-J."/>
            <person name="Ramirez L."/>
            <person name="Alfaro M."/>
            <person name="Sun H."/>
            <person name="Tritt A."/>
            <person name="Yoshinaga Y."/>
            <person name="Zwiers L.-H."/>
            <person name="Turgeon B."/>
            <person name="Goodwin S."/>
            <person name="Spatafora J."/>
            <person name="Crous P."/>
            <person name="Grigoriev I."/>
        </authorList>
    </citation>
    <scope>NUCLEOTIDE SEQUENCE</scope>
    <source>
        <strain evidence="2">CBS 122681</strain>
    </source>
</reference>
<organism evidence="2 3">
    <name type="scientific">Lophiostoma macrostomum CBS 122681</name>
    <dbReference type="NCBI Taxonomy" id="1314788"/>
    <lineage>
        <taxon>Eukaryota</taxon>
        <taxon>Fungi</taxon>
        <taxon>Dikarya</taxon>
        <taxon>Ascomycota</taxon>
        <taxon>Pezizomycotina</taxon>
        <taxon>Dothideomycetes</taxon>
        <taxon>Pleosporomycetidae</taxon>
        <taxon>Pleosporales</taxon>
        <taxon>Lophiostomataceae</taxon>
        <taxon>Lophiostoma</taxon>
    </lineage>
</organism>
<evidence type="ECO:0000313" key="2">
    <source>
        <dbReference type="EMBL" id="KAF2657137.1"/>
    </source>
</evidence>
<dbReference type="Proteomes" id="UP000799324">
    <property type="component" value="Unassembled WGS sequence"/>
</dbReference>
<protein>
    <submittedName>
        <fullName evidence="2">Uncharacterized protein</fullName>
    </submittedName>
</protein>
<feature type="region of interest" description="Disordered" evidence="1">
    <location>
        <begin position="308"/>
        <end position="411"/>
    </location>
</feature>
<evidence type="ECO:0000256" key="1">
    <source>
        <dbReference type="SAM" id="MobiDB-lite"/>
    </source>
</evidence>
<feature type="compositionally biased region" description="Polar residues" evidence="1">
    <location>
        <begin position="573"/>
        <end position="582"/>
    </location>
</feature>
<feature type="region of interest" description="Disordered" evidence="1">
    <location>
        <begin position="428"/>
        <end position="520"/>
    </location>
</feature>